<evidence type="ECO:0000256" key="5">
    <source>
        <dbReference type="ARBA" id="ARBA00023004"/>
    </source>
</evidence>
<keyword evidence="5 7" id="KW-0408">Iron</keyword>
<feature type="binding site" description="axial binding residue" evidence="7">
    <location>
        <position position="480"/>
    </location>
    <ligand>
        <name>heme</name>
        <dbReference type="ChEBI" id="CHEBI:30413"/>
    </ligand>
    <ligandPart>
        <name>Fe</name>
        <dbReference type="ChEBI" id="CHEBI:18248"/>
    </ligandPart>
</feature>
<sequence>MAPVPFNLTQVPLYGTVAGAVVFVFCVVKVTQSIRSTKTFTLGPTLEDRIADTSTGWNFARQNGCKAPAHSVCHGWFGINMIMEMVNSNREHNFTELIRGWHSKYGSTFTARMATRTTIFTAESKNIQTMLALKFKDFSIGPVRQNALRPVFGQGIFSVDGSRWEHSRALLRPNFSRAQITNTEMYENHVTDLLEHVPRDGSTVELQDLFLRQTLDTASEFLFGESVHSLREDNSAEAALFATQFTTVTDATAIRIRMGPLMMFFRNKEYWASGAGLRNYIDKFVQKAIDYRIAADSGQKVDPKIKELTDRQYVFSHELAKQTLDKTEITDQLLSILIAGRDTTANLLSITFFTLARRPDIWDRLRAEVLALGGRKPSFEDLKSMTYMSWVFNESLRLYPIVPFNFREAINDTVLPVGGGPDGRSPVFVSKGQQVTFSVYTMHRDPAVYGADADEYRPERWEKLRPGWAYLPFNGGPRICIGQQFALTEAGYTTVRILQEFERIESRDPNPWVEDVKLTLSSANGTQVSLTPAQK</sequence>
<dbReference type="InterPro" id="IPR036396">
    <property type="entry name" value="Cyt_P450_sf"/>
</dbReference>
<dbReference type="PROSITE" id="PS00086">
    <property type="entry name" value="CYTOCHROME_P450"/>
    <property type="match status" value="1"/>
</dbReference>
<dbReference type="PANTHER" id="PTHR24287">
    <property type="entry name" value="P450, PUTATIVE (EUROFUNG)-RELATED"/>
    <property type="match status" value="1"/>
</dbReference>
<comment type="similarity">
    <text evidence="2 8">Belongs to the cytochrome P450 family.</text>
</comment>
<proteinExistence type="inferred from homology"/>
<evidence type="ECO:0000256" key="6">
    <source>
        <dbReference type="ARBA" id="ARBA00023033"/>
    </source>
</evidence>
<evidence type="ECO:0000256" key="2">
    <source>
        <dbReference type="ARBA" id="ARBA00010617"/>
    </source>
</evidence>
<dbReference type="InterPro" id="IPR001128">
    <property type="entry name" value="Cyt_P450"/>
</dbReference>
<reference evidence="9" key="1">
    <citation type="submission" date="2021-07" db="EMBL/GenBank/DDBJ databases">
        <authorList>
            <person name="Branca A.L. A."/>
        </authorList>
    </citation>
    <scope>NUCLEOTIDE SEQUENCE</scope>
</reference>
<dbReference type="PANTHER" id="PTHR24287:SF17">
    <property type="entry name" value="P450, PUTATIVE (EUROFUNG)-RELATED"/>
    <property type="match status" value="1"/>
</dbReference>
<evidence type="ECO:0000313" key="10">
    <source>
        <dbReference type="Proteomes" id="UP001153618"/>
    </source>
</evidence>
<keyword evidence="4 8" id="KW-0560">Oxidoreductase</keyword>
<keyword evidence="6 8" id="KW-0503">Monooxygenase</keyword>
<evidence type="ECO:0000256" key="1">
    <source>
        <dbReference type="ARBA" id="ARBA00001971"/>
    </source>
</evidence>
<dbReference type="Gene3D" id="1.10.630.10">
    <property type="entry name" value="Cytochrome P450"/>
    <property type="match status" value="1"/>
</dbReference>
<comment type="caution">
    <text evidence="9">The sequence shown here is derived from an EMBL/GenBank/DDBJ whole genome shotgun (WGS) entry which is preliminary data.</text>
</comment>
<dbReference type="AlphaFoldDB" id="A0A9W4MYL6"/>
<keyword evidence="3 7" id="KW-0479">Metal-binding</keyword>
<protein>
    <submittedName>
        <fullName evidence="9">Uncharacterized protein</fullName>
    </submittedName>
</protein>
<dbReference type="CDD" id="cd11063">
    <property type="entry name" value="CYP52"/>
    <property type="match status" value="1"/>
</dbReference>
<dbReference type="GO" id="GO:0043386">
    <property type="term" value="P:mycotoxin biosynthetic process"/>
    <property type="evidence" value="ECO:0007669"/>
    <property type="project" value="UniProtKB-ARBA"/>
</dbReference>
<evidence type="ECO:0000256" key="3">
    <source>
        <dbReference type="ARBA" id="ARBA00022723"/>
    </source>
</evidence>
<dbReference type="Pfam" id="PF00067">
    <property type="entry name" value="p450"/>
    <property type="match status" value="1"/>
</dbReference>
<evidence type="ECO:0000256" key="8">
    <source>
        <dbReference type="RuleBase" id="RU000461"/>
    </source>
</evidence>
<dbReference type="GO" id="GO:0004497">
    <property type="term" value="F:monooxygenase activity"/>
    <property type="evidence" value="ECO:0007669"/>
    <property type="project" value="UniProtKB-KW"/>
</dbReference>
<name>A0A9W4MYL6_PENOL</name>
<keyword evidence="10" id="KW-1185">Reference proteome</keyword>
<dbReference type="SUPFAM" id="SSF48264">
    <property type="entry name" value="Cytochrome P450"/>
    <property type="match status" value="1"/>
</dbReference>
<dbReference type="GO" id="GO:0005506">
    <property type="term" value="F:iron ion binding"/>
    <property type="evidence" value="ECO:0007669"/>
    <property type="project" value="InterPro"/>
</dbReference>
<dbReference type="GO" id="GO:0020037">
    <property type="term" value="F:heme binding"/>
    <property type="evidence" value="ECO:0007669"/>
    <property type="project" value="InterPro"/>
</dbReference>
<dbReference type="InterPro" id="IPR002401">
    <property type="entry name" value="Cyt_P450_E_grp-I"/>
</dbReference>
<dbReference type="OrthoDB" id="1470350at2759"/>
<dbReference type="PRINTS" id="PR00463">
    <property type="entry name" value="EP450I"/>
</dbReference>
<dbReference type="PRINTS" id="PR00385">
    <property type="entry name" value="P450"/>
</dbReference>
<evidence type="ECO:0000256" key="7">
    <source>
        <dbReference type="PIRSR" id="PIRSR602401-1"/>
    </source>
</evidence>
<accession>A0A9W4MYL6</accession>
<evidence type="ECO:0000256" key="4">
    <source>
        <dbReference type="ARBA" id="ARBA00023002"/>
    </source>
</evidence>
<dbReference type="InterPro" id="IPR017972">
    <property type="entry name" value="Cyt_P450_CS"/>
</dbReference>
<comment type="cofactor">
    <cofactor evidence="1 7">
        <name>heme</name>
        <dbReference type="ChEBI" id="CHEBI:30413"/>
    </cofactor>
</comment>
<dbReference type="GO" id="GO:0016705">
    <property type="term" value="F:oxidoreductase activity, acting on paired donors, with incorporation or reduction of molecular oxygen"/>
    <property type="evidence" value="ECO:0007669"/>
    <property type="project" value="InterPro"/>
</dbReference>
<dbReference type="InterPro" id="IPR047146">
    <property type="entry name" value="Cyt_P450_E_CYP52_fungi"/>
</dbReference>
<dbReference type="EMBL" id="CAJVOS010000060">
    <property type="protein sequence ID" value="CAG8224766.1"/>
    <property type="molecule type" value="Genomic_DNA"/>
</dbReference>
<keyword evidence="7 8" id="KW-0349">Heme</keyword>
<dbReference type="Proteomes" id="UP001153618">
    <property type="component" value="Unassembled WGS sequence"/>
</dbReference>
<evidence type="ECO:0000313" key="9">
    <source>
        <dbReference type="EMBL" id="CAG8224766.1"/>
    </source>
</evidence>
<gene>
    <name evidence="9" type="ORF">POLS_LOCUS8187</name>
</gene>
<organism evidence="9 10">
    <name type="scientific">Penicillium olsonii</name>
    <dbReference type="NCBI Taxonomy" id="99116"/>
    <lineage>
        <taxon>Eukaryota</taxon>
        <taxon>Fungi</taxon>
        <taxon>Dikarya</taxon>
        <taxon>Ascomycota</taxon>
        <taxon>Pezizomycotina</taxon>
        <taxon>Eurotiomycetes</taxon>
        <taxon>Eurotiomycetidae</taxon>
        <taxon>Eurotiales</taxon>
        <taxon>Aspergillaceae</taxon>
        <taxon>Penicillium</taxon>
    </lineage>
</organism>